<comment type="similarity">
    <text evidence="2 6">Belongs to the TGF-beta family.</text>
</comment>
<accession>A0AAD9NBT4</accession>
<dbReference type="SMART" id="SM00204">
    <property type="entry name" value="TGFB"/>
    <property type="match status" value="1"/>
</dbReference>
<dbReference type="Pfam" id="PF00688">
    <property type="entry name" value="TGFb_propeptide"/>
    <property type="match status" value="1"/>
</dbReference>
<evidence type="ECO:0000256" key="6">
    <source>
        <dbReference type="RuleBase" id="RU000354"/>
    </source>
</evidence>
<keyword evidence="3" id="KW-0964">Secreted</keyword>
<dbReference type="GO" id="GO:0005615">
    <property type="term" value="C:extracellular space"/>
    <property type="evidence" value="ECO:0007669"/>
    <property type="project" value="TreeGrafter"/>
</dbReference>
<dbReference type="AlphaFoldDB" id="A0AAD9NBT4"/>
<dbReference type="GO" id="GO:0005125">
    <property type="term" value="F:cytokine activity"/>
    <property type="evidence" value="ECO:0007669"/>
    <property type="project" value="TreeGrafter"/>
</dbReference>
<protein>
    <recommendedName>
        <fullName evidence="8">TGF-beta family profile domain-containing protein</fullName>
    </recommendedName>
</protein>
<evidence type="ECO:0000256" key="1">
    <source>
        <dbReference type="ARBA" id="ARBA00004613"/>
    </source>
</evidence>
<dbReference type="Gene3D" id="2.60.120.970">
    <property type="match status" value="1"/>
</dbReference>
<evidence type="ECO:0000313" key="9">
    <source>
        <dbReference type="EMBL" id="KAK2162416.1"/>
    </source>
</evidence>
<keyword evidence="5" id="KW-1015">Disulfide bond</keyword>
<evidence type="ECO:0000256" key="7">
    <source>
        <dbReference type="SAM" id="MobiDB-lite"/>
    </source>
</evidence>
<dbReference type="InterPro" id="IPR015615">
    <property type="entry name" value="TGF-beta-rel"/>
</dbReference>
<dbReference type="GO" id="GO:0008083">
    <property type="term" value="F:growth factor activity"/>
    <property type="evidence" value="ECO:0007669"/>
    <property type="project" value="UniProtKB-KW"/>
</dbReference>
<dbReference type="Proteomes" id="UP001208570">
    <property type="component" value="Unassembled WGS sequence"/>
</dbReference>
<evidence type="ECO:0000256" key="2">
    <source>
        <dbReference type="ARBA" id="ARBA00006656"/>
    </source>
</evidence>
<feature type="region of interest" description="Disordered" evidence="7">
    <location>
        <begin position="137"/>
        <end position="209"/>
    </location>
</feature>
<dbReference type="InterPro" id="IPR001839">
    <property type="entry name" value="TGF-b_C"/>
</dbReference>
<dbReference type="Gene3D" id="2.10.90.10">
    <property type="entry name" value="Cystine-knot cytokines"/>
    <property type="match status" value="1"/>
</dbReference>
<dbReference type="InterPro" id="IPR001111">
    <property type="entry name" value="TGF-b_propeptide"/>
</dbReference>
<dbReference type="Pfam" id="PF00019">
    <property type="entry name" value="TGF_beta"/>
    <property type="match status" value="1"/>
</dbReference>
<feature type="compositionally biased region" description="Basic residues" evidence="7">
    <location>
        <begin position="162"/>
        <end position="201"/>
    </location>
</feature>
<dbReference type="CDD" id="cd13756">
    <property type="entry name" value="TGF_beta_BMPs_GDFs"/>
    <property type="match status" value="1"/>
</dbReference>
<organism evidence="9 10">
    <name type="scientific">Paralvinella palmiformis</name>
    <dbReference type="NCBI Taxonomy" id="53620"/>
    <lineage>
        <taxon>Eukaryota</taxon>
        <taxon>Metazoa</taxon>
        <taxon>Spiralia</taxon>
        <taxon>Lophotrochozoa</taxon>
        <taxon>Annelida</taxon>
        <taxon>Polychaeta</taxon>
        <taxon>Sedentaria</taxon>
        <taxon>Canalipalpata</taxon>
        <taxon>Terebellida</taxon>
        <taxon>Terebelliformia</taxon>
        <taxon>Alvinellidae</taxon>
        <taxon>Paralvinella</taxon>
    </lineage>
</organism>
<reference evidence="9" key="1">
    <citation type="journal article" date="2023" name="Mol. Biol. Evol.">
        <title>Third-Generation Sequencing Reveals the Adaptive Role of the Epigenome in Three Deep-Sea Polychaetes.</title>
        <authorList>
            <person name="Perez M."/>
            <person name="Aroh O."/>
            <person name="Sun Y."/>
            <person name="Lan Y."/>
            <person name="Juniper S.K."/>
            <person name="Young C.R."/>
            <person name="Angers B."/>
            <person name="Qian P.Y."/>
        </authorList>
    </citation>
    <scope>NUCLEOTIDE SEQUENCE</scope>
    <source>
        <strain evidence="9">P08H-3</strain>
    </source>
</reference>
<evidence type="ECO:0000256" key="5">
    <source>
        <dbReference type="ARBA" id="ARBA00023157"/>
    </source>
</evidence>
<comment type="subcellular location">
    <subcellularLocation>
        <location evidence="1">Secreted</location>
    </subcellularLocation>
</comment>
<evidence type="ECO:0000256" key="3">
    <source>
        <dbReference type="ARBA" id="ARBA00022525"/>
    </source>
</evidence>
<feature type="domain" description="TGF-beta family profile" evidence="8">
    <location>
        <begin position="345"/>
        <end position="447"/>
    </location>
</feature>
<keyword evidence="4 6" id="KW-0339">Growth factor</keyword>
<dbReference type="InterPro" id="IPR029034">
    <property type="entry name" value="Cystine-knot_cytokine"/>
</dbReference>
<comment type="caution">
    <text evidence="9">The sequence shown here is derived from an EMBL/GenBank/DDBJ whole genome shotgun (WGS) entry which is preliminary data.</text>
</comment>
<dbReference type="SUPFAM" id="SSF57501">
    <property type="entry name" value="Cystine-knot cytokines"/>
    <property type="match status" value="1"/>
</dbReference>
<gene>
    <name evidence="9" type="ORF">LSH36_99g05041</name>
</gene>
<dbReference type="PANTHER" id="PTHR11848">
    <property type="entry name" value="TGF-BETA FAMILY"/>
    <property type="match status" value="1"/>
</dbReference>
<keyword evidence="10" id="KW-1185">Reference proteome</keyword>
<dbReference type="PROSITE" id="PS51362">
    <property type="entry name" value="TGF_BETA_2"/>
    <property type="match status" value="1"/>
</dbReference>
<evidence type="ECO:0000256" key="4">
    <source>
        <dbReference type="ARBA" id="ARBA00023030"/>
    </source>
</evidence>
<name>A0AAD9NBT4_9ANNE</name>
<evidence type="ECO:0000313" key="10">
    <source>
        <dbReference type="Proteomes" id="UP001208570"/>
    </source>
</evidence>
<sequence length="448" mass="51143">MDAFSVGLYPVLFPRAKYTRMFIIQSQILRGLGVRQQPNVTGRKVTKTDIGVISRYVQKLNETNRRYNTESMYAERLLVYNPSCETPPRTHKAWRDPDSFRLYFPLEPPAENPTVQSRLMSAQLRLYKTGCNCTKDSDDDEDQGIDDGGVGGSKKGEGNKNKSLRRAKRILRKSKRQKFARSLKRGKKRRQSKNKRSRSNRGRGQMMDDDADDELRVTVFWFRKPIKRDAKAKKQLAGSVMVRRSQVGWVEINIKTPVKRWVKRPNKNFGIEVRVEDANQRKVDPFTVFKGFECTSENGEDNIYFNLGSLNEVLLLNETLYNQNYNMTHPTLEIAHVDVPVTVTRPKRQTSETCVLKKEFFSMEELGLNDWIIAPGGIALGICEGHCLPAAPGAHYDADRLVINQNGQKGCCGPTELESFTFLQIMDDNRIAISSIPDFIVTKCGCRM</sequence>
<proteinExistence type="inferred from homology"/>
<dbReference type="EMBL" id="JAODUP010000099">
    <property type="protein sequence ID" value="KAK2162416.1"/>
    <property type="molecule type" value="Genomic_DNA"/>
</dbReference>
<evidence type="ECO:0000259" key="8">
    <source>
        <dbReference type="PROSITE" id="PS51362"/>
    </source>
</evidence>